<reference evidence="2 3" key="1">
    <citation type="journal article" date="2021" name="BMC Genomics">
        <title>Datura genome reveals duplications of psychoactive alkaloid biosynthetic genes and high mutation rate following tissue culture.</title>
        <authorList>
            <person name="Rajewski A."/>
            <person name="Carter-House D."/>
            <person name="Stajich J."/>
            <person name="Litt A."/>
        </authorList>
    </citation>
    <scope>NUCLEOTIDE SEQUENCE [LARGE SCALE GENOMIC DNA]</scope>
    <source>
        <strain evidence="2">AR-01</strain>
    </source>
</reference>
<keyword evidence="3" id="KW-1185">Reference proteome</keyword>
<evidence type="ECO:0000256" key="1">
    <source>
        <dbReference type="SAM" id="Phobius"/>
    </source>
</evidence>
<accession>A0ABS8UX69</accession>
<proteinExistence type="predicted"/>
<keyword evidence="1" id="KW-0472">Membrane</keyword>
<protein>
    <submittedName>
        <fullName evidence="2">Uncharacterized protein</fullName>
    </submittedName>
</protein>
<keyword evidence="1" id="KW-1133">Transmembrane helix</keyword>
<comment type="caution">
    <text evidence="2">The sequence shown here is derived from an EMBL/GenBank/DDBJ whole genome shotgun (WGS) entry which is preliminary data.</text>
</comment>
<gene>
    <name evidence="2" type="ORF">HAX54_023931</name>
</gene>
<sequence>MNSDRTVPHGICLVNFITLAGILVASDLFNMVLDFFMELKNITSFKHSKLPMIYLGCPIYSGIDTCKPKLSINMAKWQKPNTNLFKLNVDGCSKGTLEKDGEVES</sequence>
<name>A0ABS8UX69_DATST</name>
<dbReference type="EMBL" id="JACEIK010002908">
    <property type="protein sequence ID" value="MCD9639416.1"/>
    <property type="molecule type" value="Genomic_DNA"/>
</dbReference>
<feature type="transmembrane region" description="Helical" evidence="1">
    <location>
        <begin position="6"/>
        <end position="29"/>
    </location>
</feature>
<dbReference type="Proteomes" id="UP000823775">
    <property type="component" value="Unassembled WGS sequence"/>
</dbReference>
<organism evidence="2 3">
    <name type="scientific">Datura stramonium</name>
    <name type="common">Jimsonweed</name>
    <name type="synonym">Common thornapple</name>
    <dbReference type="NCBI Taxonomy" id="4076"/>
    <lineage>
        <taxon>Eukaryota</taxon>
        <taxon>Viridiplantae</taxon>
        <taxon>Streptophyta</taxon>
        <taxon>Embryophyta</taxon>
        <taxon>Tracheophyta</taxon>
        <taxon>Spermatophyta</taxon>
        <taxon>Magnoliopsida</taxon>
        <taxon>eudicotyledons</taxon>
        <taxon>Gunneridae</taxon>
        <taxon>Pentapetalae</taxon>
        <taxon>asterids</taxon>
        <taxon>lamiids</taxon>
        <taxon>Solanales</taxon>
        <taxon>Solanaceae</taxon>
        <taxon>Solanoideae</taxon>
        <taxon>Datureae</taxon>
        <taxon>Datura</taxon>
    </lineage>
</organism>
<keyword evidence="1" id="KW-0812">Transmembrane</keyword>
<evidence type="ECO:0000313" key="3">
    <source>
        <dbReference type="Proteomes" id="UP000823775"/>
    </source>
</evidence>
<evidence type="ECO:0000313" key="2">
    <source>
        <dbReference type="EMBL" id="MCD9639416.1"/>
    </source>
</evidence>